<keyword evidence="5" id="KW-0521">NADP</keyword>
<keyword evidence="4 5" id="KW-0560">Oxidoreductase</keyword>
<dbReference type="OrthoDB" id="3181400at2"/>
<evidence type="ECO:0000256" key="2">
    <source>
        <dbReference type="ARBA" id="ARBA00022630"/>
    </source>
</evidence>
<dbReference type="RefSeq" id="WP_092832135.1">
    <property type="nucleotide sequence ID" value="NZ_FNJL01000002.1"/>
</dbReference>
<dbReference type="InterPro" id="IPR000415">
    <property type="entry name" value="Nitroreductase-like"/>
</dbReference>
<evidence type="ECO:0000256" key="3">
    <source>
        <dbReference type="ARBA" id="ARBA00022643"/>
    </source>
</evidence>
<dbReference type="Gene3D" id="3.40.109.10">
    <property type="entry name" value="NADH Oxidase"/>
    <property type="match status" value="1"/>
</dbReference>
<evidence type="ECO:0000256" key="4">
    <source>
        <dbReference type="ARBA" id="ARBA00023002"/>
    </source>
</evidence>
<dbReference type="Pfam" id="PF00881">
    <property type="entry name" value="Nitroreductase"/>
    <property type="match status" value="1"/>
</dbReference>
<evidence type="ECO:0000256" key="5">
    <source>
        <dbReference type="PIRNR" id="PIRNR005426"/>
    </source>
</evidence>
<dbReference type="SUPFAM" id="SSF55469">
    <property type="entry name" value="FMN-dependent nitroreductase-like"/>
    <property type="match status" value="1"/>
</dbReference>
<evidence type="ECO:0000313" key="7">
    <source>
        <dbReference type="EMBL" id="SDO68571.1"/>
    </source>
</evidence>
<dbReference type="InterPro" id="IPR029479">
    <property type="entry name" value="Nitroreductase"/>
</dbReference>
<dbReference type="GO" id="GO:0016491">
    <property type="term" value="F:oxidoreductase activity"/>
    <property type="evidence" value="ECO:0007669"/>
    <property type="project" value="UniProtKB-UniRule"/>
</dbReference>
<evidence type="ECO:0000313" key="8">
    <source>
        <dbReference type="Proteomes" id="UP000199317"/>
    </source>
</evidence>
<feature type="domain" description="Nitroreductase" evidence="6">
    <location>
        <begin position="36"/>
        <end position="193"/>
    </location>
</feature>
<evidence type="ECO:0000256" key="1">
    <source>
        <dbReference type="ARBA" id="ARBA00008366"/>
    </source>
</evidence>
<keyword evidence="3 5" id="KW-0288">FMN</keyword>
<proteinExistence type="inferred from homology"/>
<dbReference type="PANTHER" id="PTHR43425:SF2">
    <property type="entry name" value="OXYGEN-INSENSITIVE NADPH NITROREDUCTASE"/>
    <property type="match status" value="1"/>
</dbReference>
<dbReference type="PIRSF" id="PIRSF005426">
    <property type="entry name" value="Frp"/>
    <property type="match status" value="1"/>
</dbReference>
<dbReference type="PANTHER" id="PTHR43425">
    <property type="entry name" value="OXYGEN-INSENSITIVE NADPH NITROREDUCTASE"/>
    <property type="match status" value="1"/>
</dbReference>
<keyword evidence="2 5" id="KW-0285">Flavoprotein</keyword>
<reference evidence="8" key="1">
    <citation type="submission" date="2016-10" db="EMBL/GenBank/DDBJ databases">
        <authorList>
            <person name="Varghese N."/>
            <person name="Submissions S."/>
        </authorList>
    </citation>
    <scope>NUCLEOTIDE SEQUENCE [LARGE SCALE GENOMIC DNA]</scope>
    <source>
        <strain evidence="8">DSM 17101</strain>
    </source>
</reference>
<name>A0A1H0LKQ2_9BURK</name>
<dbReference type="AlphaFoldDB" id="A0A1H0LKQ2"/>
<evidence type="ECO:0000259" key="6">
    <source>
        <dbReference type="Pfam" id="PF00881"/>
    </source>
</evidence>
<sequence length="280" mass="30667">MSLSTPNPVPAEDLLALRYGETPAFEIIENGVVRHILRHRSVRAFGPQPLPQGTLETLVAAAQSGSSSSNLQVWSVVAVEDRQHKSELAGWANQQDFIRQAPLFLVWLADLSRVRRVADAPPGVEIDGTDYLESVILASVDTAIAAQNAVLAAESLGLGAVYVGAIRSHVQAIAQDLQLPPYVYPVFGTAIGYPAQDRASHVRPRLPQAAVLHRERYDASGHEAAAQTYDRALDAFWKKQSIDHPLWTRHLARRLGNVKHSGDARYELRGILEGLGFPLR</sequence>
<dbReference type="EMBL" id="FNJL01000002">
    <property type="protein sequence ID" value="SDO68571.1"/>
    <property type="molecule type" value="Genomic_DNA"/>
</dbReference>
<dbReference type="InterPro" id="IPR016446">
    <property type="entry name" value="Flavin_OxRdtase_Frp"/>
</dbReference>
<keyword evidence="8" id="KW-1185">Reference proteome</keyword>
<dbReference type="Proteomes" id="UP000199317">
    <property type="component" value="Unassembled WGS sequence"/>
</dbReference>
<protein>
    <submittedName>
        <fullName evidence="7">Nitroreductase</fullName>
    </submittedName>
</protein>
<gene>
    <name evidence="7" type="ORF">SAMN04489708_102222</name>
</gene>
<organism evidence="7 8">
    <name type="scientific">Paracidovorax cattleyae</name>
    <dbReference type="NCBI Taxonomy" id="80868"/>
    <lineage>
        <taxon>Bacteria</taxon>
        <taxon>Pseudomonadati</taxon>
        <taxon>Pseudomonadota</taxon>
        <taxon>Betaproteobacteria</taxon>
        <taxon>Burkholderiales</taxon>
        <taxon>Comamonadaceae</taxon>
        <taxon>Paracidovorax</taxon>
    </lineage>
</organism>
<dbReference type="CDD" id="cd02146">
    <property type="entry name" value="NfsA-like"/>
    <property type="match status" value="1"/>
</dbReference>
<accession>A0A1H0LKQ2</accession>
<comment type="similarity">
    <text evidence="1 5">Belongs to the flavin oxidoreductase frp family.</text>
</comment>